<dbReference type="GeneID" id="11970458"/>
<dbReference type="Pfam" id="PF04476">
    <property type="entry name" value="4HFCP_synth"/>
    <property type="match status" value="1"/>
</dbReference>
<keyword evidence="3 5" id="KW-0704">Schiff base</keyword>
<name>H8I5L5_METCZ</name>
<evidence type="ECO:0000313" key="7">
    <source>
        <dbReference type="EMBL" id="AFC99334.1"/>
    </source>
</evidence>
<dbReference type="EMBL" id="CP003243">
    <property type="protein sequence ID" value="AFC99334.1"/>
    <property type="molecule type" value="Genomic_DNA"/>
</dbReference>
<dbReference type="Proteomes" id="UP000005233">
    <property type="component" value="Chromosome"/>
</dbReference>
<dbReference type="InterPro" id="IPR007565">
    <property type="entry name" value="4HFCP_synth"/>
</dbReference>
<evidence type="ECO:0000256" key="1">
    <source>
        <dbReference type="ARBA" id="ARBA00003810"/>
    </source>
</evidence>
<feature type="active site" description="Schiff-base intermediate with substrate" evidence="5 6">
    <location>
        <position position="27"/>
    </location>
</feature>
<evidence type="ECO:0000256" key="5">
    <source>
        <dbReference type="HAMAP-Rule" id="MF_00681"/>
    </source>
</evidence>
<dbReference type="AlphaFoldDB" id="H8I5L5"/>
<dbReference type="SUPFAM" id="SSF51569">
    <property type="entry name" value="Aldolase"/>
    <property type="match status" value="1"/>
</dbReference>
<dbReference type="EC" id="4.2.3.153" evidence="5"/>
<dbReference type="OrthoDB" id="81473at2157"/>
<feature type="active site" description="Proton acceptor" evidence="5 6">
    <location>
        <position position="83"/>
    </location>
</feature>
<dbReference type="GO" id="GO:2001120">
    <property type="term" value="P:methanofuran biosynthetic process"/>
    <property type="evidence" value="ECO:0007669"/>
    <property type="project" value="UniProtKB-UniRule"/>
</dbReference>
<dbReference type="NCBIfam" id="NF002575">
    <property type="entry name" value="PRK02227.1-3"/>
    <property type="match status" value="1"/>
</dbReference>
<keyword evidence="2 5" id="KW-0456">Lyase</keyword>
<comment type="function">
    <text evidence="1 5">Catalyzes the formation of 4-(hydroxymethyl)-2-furancarboxaldehyde phosphate (4-HFC-P) from two molecules of glyceraldehyde-3-P (GA-3-P).</text>
</comment>
<sequence length="231" mass="24273">MKLLVSPMNVQEAMAAEKGGADIIDVKNPGEGSLGANFPWVIAEIKSNVSKPLSATIGDFDYKPGTASLAALGAAVAGANYIKVGLYDIHTIEQAYDLLSAVVRSVRAFDAEKTVVASAYSDYSRIGSLSPLNLPPVAKKAGCDVVMVDTGIKDGRSTFEFMSREELQGFVSLAHENRLACALAGSIKFEDVPAIKSLAPDIIGVRGLVCGGDRSGSIRPELVAKLKAMIN</sequence>
<dbReference type="KEGG" id="mez:Mtc_0569"/>
<gene>
    <name evidence="5" type="primary">mfnB</name>
    <name evidence="7" type="ordered locus">Mtc_0569</name>
</gene>
<dbReference type="STRING" id="1041930.Mtc_0569"/>
<evidence type="ECO:0000313" key="8">
    <source>
        <dbReference type="Proteomes" id="UP000005233"/>
    </source>
</evidence>
<comment type="pathway">
    <text evidence="5">Cofactor biosynthesis; methanofuran biosynthesis.</text>
</comment>
<comment type="similarity">
    <text evidence="5">Belongs to the MfnB family.</text>
</comment>
<evidence type="ECO:0000256" key="6">
    <source>
        <dbReference type="PIRSR" id="PIRSR015957-1"/>
    </source>
</evidence>
<dbReference type="RefSeq" id="WP_014405173.1">
    <property type="nucleotide sequence ID" value="NC_017034.1"/>
</dbReference>
<accession>H8I5L5</accession>
<organism evidence="7 8">
    <name type="scientific">Methanocella conradii (strain DSM 24694 / JCM 17849 / CGMCC 1.5162 / HZ254)</name>
    <dbReference type="NCBI Taxonomy" id="1041930"/>
    <lineage>
        <taxon>Archaea</taxon>
        <taxon>Methanobacteriati</taxon>
        <taxon>Methanobacteriota</taxon>
        <taxon>Stenosarchaea group</taxon>
        <taxon>Methanomicrobia</taxon>
        <taxon>Methanocellales</taxon>
        <taxon>Methanocellaceae</taxon>
        <taxon>Methanocella</taxon>
    </lineage>
</organism>
<protein>
    <recommendedName>
        <fullName evidence="5">(5-formylfuran-3-yl)methyl phosphate synthase</fullName>
        <ecNumber evidence="5">4.2.3.153</ecNumber>
    </recommendedName>
    <alternativeName>
        <fullName evidence="5">4-(hydroxymethyl)-2-furancarboxaldehyde-phosphate synthase</fullName>
        <shortName evidence="5">4-HFC-P synthase</shortName>
    </alternativeName>
</protein>
<dbReference type="PIRSF" id="PIRSF015957">
    <property type="entry name" value="UCP015957"/>
    <property type="match status" value="1"/>
</dbReference>
<dbReference type="InterPro" id="IPR035081">
    <property type="entry name" value="4HFCP_synth_arc"/>
</dbReference>
<reference evidence="7 8" key="1">
    <citation type="journal article" date="2012" name="J. Bacteriol.">
        <title>Complete genome sequence of a thermophilic methanogen, Methanocella conradii HZ254, isolated from Chinese rice field soil.</title>
        <authorList>
            <person name="Lu Z."/>
            <person name="Lu Y."/>
        </authorList>
    </citation>
    <scope>NUCLEOTIDE SEQUENCE [LARGE SCALE GENOMIC DNA]</scope>
    <source>
        <strain evidence="8">DSM 24694 / JCM 17849 / CGMCC 1.5162 / HZ254</strain>
    </source>
</reference>
<dbReference type="HOGENOM" id="CLU_068659_0_0_2"/>
<proteinExistence type="inferred from homology"/>
<dbReference type="eggNOG" id="arCOG04482">
    <property type="taxonomic scope" value="Archaea"/>
</dbReference>
<dbReference type="HAMAP" id="MF_00681">
    <property type="entry name" value="MfnB"/>
    <property type="match status" value="1"/>
</dbReference>
<evidence type="ECO:0000256" key="3">
    <source>
        <dbReference type="ARBA" id="ARBA00023270"/>
    </source>
</evidence>
<dbReference type="UniPathway" id="UPA00080"/>
<evidence type="ECO:0000256" key="2">
    <source>
        <dbReference type="ARBA" id="ARBA00023239"/>
    </source>
</evidence>
<keyword evidence="8" id="KW-1185">Reference proteome</keyword>
<dbReference type="GO" id="GO:0016830">
    <property type="term" value="F:carbon-carbon lyase activity"/>
    <property type="evidence" value="ECO:0007669"/>
    <property type="project" value="UniProtKB-UniRule"/>
</dbReference>
<evidence type="ECO:0000256" key="4">
    <source>
        <dbReference type="ARBA" id="ARBA00047628"/>
    </source>
</evidence>
<comment type="catalytic activity">
    <reaction evidence="4 5">
        <text>2 D-glyceraldehyde 3-phosphate = 4-(hydroxymethyl)-2-furancarboxaldehyde phosphate + phosphate + 2 H2O</text>
        <dbReference type="Rhea" id="RHEA:43536"/>
        <dbReference type="ChEBI" id="CHEBI:15377"/>
        <dbReference type="ChEBI" id="CHEBI:43474"/>
        <dbReference type="ChEBI" id="CHEBI:59776"/>
        <dbReference type="ChEBI" id="CHEBI:83407"/>
        <dbReference type="EC" id="4.2.3.153"/>
    </reaction>
</comment>